<evidence type="ECO:0000256" key="1">
    <source>
        <dbReference type="SAM" id="SignalP"/>
    </source>
</evidence>
<feature type="chain" id="PRO_5043665994" description="Fungal lipase-type domain-containing protein" evidence="1">
    <location>
        <begin position="19"/>
        <end position="283"/>
    </location>
</feature>
<dbReference type="InterPro" id="IPR029058">
    <property type="entry name" value="AB_hydrolase_fold"/>
</dbReference>
<protein>
    <recommendedName>
        <fullName evidence="2">Fungal lipase-type domain-containing protein</fullName>
    </recommendedName>
</protein>
<dbReference type="Gene3D" id="3.40.50.1820">
    <property type="entry name" value="alpha/beta hydrolase"/>
    <property type="match status" value="1"/>
</dbReference>
<accession>A0AAW2ZHB7</accession>
<dbReference type="SUPFAM" id="SSF53474">
    <property type="entry name" value="alpha/beta-Hydrolases"/>
    <property type="match status" value="1"/>
</dbReference>
<dbReference type="GO" id="GO:0006629">
    <property type="term" value="P:lipid metabolic process"/>
    <property type="evidence" value="ECO:0007669"/>
    <property type="project" value="InterPro"/>
</dbReference>
<evidence type="ECO:0000313" key="4">
    <source>
        <dbReference type="Proteomes" id="UP001431209"/>
    </source>
</evidence>
<dbReference type="Proteomes" id="UP001431209">
    <property type="component" value="Unassembled WGS sequence"/>
</dbReference>
<dbReference type="Pfam" id="PF01764">
    <property type="entry name" value="Lipase_3"/>
    <property type="match status" value="1"/>
</dbReference>
<keyword evidence="1" id="KW-0732">Signal</keyword>
<dbReference type="AlphaFoldDB" id="A0AAW2ZHB7"/>
<dbReference type="EMBL" id="JAOPGA020001538">
    <property type="protein sequence ID" value="KAL0489273.1"/>
    <property type="molecule type" value="Genomic_DNA"/>
</dbReference>
<dbReference type="PANTHER" id="PTHR45856:SF24">
    <property type="entry name" value="FUNGAL LIPASE-LIKE DOMAIN-CONTAINING PROTEIN"/>
    <property type="match status" value="1"/>
</dbReference>
<evidence type="ECO:0000259" key="2">
    <source>
        <dbReference type="Pfam" id="PF01764"/>
    </source>
</evidence>
<gene>
    <name evidence="3" type="ORF">AKO1_013790</name>
</gene>
<comment type="caution">
    <text evidence="3">The sequence shown here is derived from an EMBL/GenBank/DDBJ whole genome shotgun (WGS) entry which is preliminary data.</text>
</comment>
<dbReference type="InterPro" id="IPR051218">
    <property type="entry name" value="Sec_MonoDiacylglyc_Lipase"/>
</dbReference>
<keyword evidence="4" id="KW-1185">Reference proteome</keyword>
<evidence type="ECO:0000313" key="3">
    <source>
        <dbReference type="EMBL" id="KAL0489273.1"/>
    </source>
</evidence>
<dbReference type="InterPro" id="IPR002921">
    <property type="entry name" value="Fungal_lipase-type"/>
</dbReference>
<sequence>MKATIVVLLLVFIHSVVCFSWKSIGRKVKEIAPSKKINQPSLILLDTPAVVLSRDAYQSSSINGYLPSDYKNHRGPWNLKLSTNKKGTVTKVYVSESTQTVIVAYKGTNNVQNLVQDVKSLISTRCNMNGVACGKVGKGFLDNFYLDVKEVKAAISPYISKKYQIVFTGHSLGGATSTLAALYFITAYPSMRTPTLITFASPLVGNKEFVSVFNYRMAGAISRRFVTKFKMIGISTLDLVTLVPEQFEHVKADVQTIKCLKNNPLSCHKILNYIKALQSVARL</sequence>
<dbReference type="PANTHER" id="PTHR45856">
    <property type="entry name" value="ALPHA/BETA-HYDROLASES SUPERFAMILY PROTEIN"/>
    <property type="match status" value="1"/>
</dbReference>
<name>A0AAW2ZHB7_9EUKA</name>
<feature type="signal peptide" evidence="1">
    <location>
        <begin position="1"/>
        <end position="18"/>
    </location>
</feature>
<proteinExistence type="predicted"/>
<feature type="domain" description="Fungal lipase-type" evidence="2">
    <location>
        <begin position="102"/>
        <end position="215"/>
    </location>
</feature>
<dbReference type="CDD" id="cd00519">
    <property type="entry name" value="Lipase_3"/>
    <property type="match status" value="1"/>
</dbReference>
<organism evidence="3 4">
    <name type="scientific">Acrasis kona</name>
    <dbReference type="NCBI Taxonomy" id="1008807"/>
    <lineage>
        <taxon>Eukaryota</taxon>
        <taxon>Discoba</taxon>
        <taxon>Heterolobosea</taxon>
        <taxon>Tetramitia</taxon>
        <taxon>Eutetramitia</taxon>
        <taxon>Acrasidae</taxon>
        <taxon>Acrasis</taxon>
    </lineage>
</organism>
<reference evidence="3 4" key="1">
    <citation type="submission" date="2024-03" db="EMBL/GenBank/DDBJ databases">
        <title>The Acrasis kona genome and developmental transcriptomes reveal deep origins of eukaryotic multicellular pathways.</title>
        <authorList>
            <person name="Sheikh S."/>
            <person name="Fu C.-J."/>
            <person name="Brown M.W."/>
            <person name="Baldauf S.L."/>
        </authorList>
    </citation>
    <scope>NUCLEOTIDE SEQUENCE [LARGE SCALE GENOMIC DNA]</scope>
    <source>
        <strain evidence="3 4">ATCC MYA-3509</strain>
    </source>
</reference>